<accession>A0A2K1JXS3</accession>
<dbReference type="PaxDb" id="3218-PP1S51_119V6.1"/>
<keyword evidence="4" id="KW-0812">Transmembrane</keyword>
<name>A0A2K1JXS3_PHYPA</name>
<reference evidence="6" key="3">
    <citation type="submission" date="2020-12" db="UniProtKB">
        <authorList>
            <consortium name="EnsemblPlants"/>
        </authorList>
    </citation>
    <scope>IDENTIFICATION</scope>
</reference>
<keyword evidence="3" id="KW-0057">Aromatic amino acid biosynthesis</keyword>
<dbReference type="EnsemblPlants" id="Pp3c10_4890V3.1">
    <property type="protein sequence ID" value="Pp3c10_4890V3.1"/>
    <property type="gene ID" value="Pp3c10_4890"/>
</dbReference>
<dbReference type="PANTHER" id="PTHR21087">
    <property type="entry name" value="SHIKIMATE KINASE"/>
    <property type="match status" value="1"/>
</dbReference>
<keyword evidence="7" id="KW-1185">Reference proteome</keyword>
<dbReference type="InterPro" id="IPR031322">
    <property type="entry name" value="Shikimate/glucono_kinase"/>
</dbReference>
<evidence type="ECO:0000256" key="2">
    <source>
        <dbReference type="ARBA" id="ARBA00022605"/>
    </source>
</evidence>
<keyword evidence="4" id="KW-1133">Transmembrane helix</keyword>
<dbReference type="PANTHER" id="PTHR21087:SF16">
    <property type="entry name" value="SHIKIMATE KINASE 1, CHLOROPLASTIC"/>
    <property type="match status" value="1"/>
</dbReference>
<dbReference type="Proteomes" id="UP000006727">
    <property type="component" value="Chromosome 10"/>
</dbReference>
<dbReference type="Gramene" id="Pp3c10_4890V3.1">
    <property type="protein sequence ID" value="Pp3c10_4890V3.1"/>
    <property type="gene ID" value="Pp3c10_4890"/>
</dbReference>
<evidence type="ECO:0000313" key="6">
    <source>
        <dbReference type="EnsemblPlants" id="Pp3c10_4890V3.1"/>
    </source>
</evidence>
<sequence>MSLKSSDELIGDLMDYGTVADIFAKYGEEWFRKSEIKEVHEPFVVALGGGAMLRPENWVFQDCGIVVYIDVPPVVLAKRVVGAGVQSRPLFPPECTELEVPAFRGFLHVLGLFCFITAFGHIRACRCRMLFYNHNIVNACFRRMHLPLLHDISWCNT</sequence>
<keyword evidence="4" id="KW-0472">Membrane</keyword>
<evidence type="ECO:0000256" key="4">
    <source>
        <dbReference type="SAM" id="Phobius"/>
    </source>
</evidence>
<gene>
    <name evidence="5" type="ORF">PHYPA_013439</name>
</gene>
<dbReference type="InParanoid" id="A0A2K1JXS3"/>
<protein>
    <submittedName>
        <fullName evidence="5 6">Uncharacterized protein</fullName>
    </submittedName>
</protein>
<dbReference type="GO" id="GO:0008652">
    <property type="term" value="P:amino acid biosynthetic process"/>
    <property type="evidence" value="ECO:0007669"/>
    <property type="project" value="UniProtKB-KW"/>
</dbReference>
<evidence type="ECO:0000313" key="7">
    <source>
        <dbReference type="Proteomes" id="UP000006727"/>
    </source>
</evidence>
<dbReference type="Pfam" id="PF01202">
    <property type="entry name" value="SKI"/>
    <property type="match status" value="1"/>
</dbReference>
<comment type="similarity">
    <text evidence="1">Belongs to the shikimate kinase family.</text>
</comment>
<evidence type="ECO:0000256" key="1">
    <source>
        <dbReference type="ARBA" id="ARBA00006997"/>
    </source>
</evidence>
<dbReference type="STRING" id="3218.A0A2K1JXS3"/>
<reference evidence="5 7" key="1">
    <citation type="journal article" date="2008" name="Science">
        <title>The Physcomitrella genome reveals evolutionary insights into the conquest of land by plants.</title>
        <authorList>
            <person name="Rensing S."/>
            <person name="Lang D."/>
            <person name="Zimmer A."/>
            <person name="Terry A."/>
            <person name="Salamov A."/>
            <person name="Shapiro H."/>
            <person name="Nishiyama T."/>
            <person name="Perroud P.-F."/>
            <person name="Lindquist E."/>
            <person name="Kamisugi Y."/>
            <person name="Tanahashi T."/>
            <person name="Sakakibara K."/>
            <person name="Fujita T."/>
            <person name="Oishi K."/>
            <person name="Shin-I T."/>
            <person name="Kuroki Y."/>
            <person name="Toyoda A."/>
            <person name="Suzuki Y."/>
            <person name="Hashimoto A."/>
            <person name="Yamaguchi K."/>
            <person name="Sugano A."/>
            <person name="Kohara Y."/>
            <person name="Fujiyama A."/>
            <person name="Anterola A."/>
            <person name="Aoki S."/>
            <person name="Ashton N."/>
            <person name="Barbazuk W.B."/>
            <person name="Barker E."/>
            <person name="Bennetzen J."/>
            <person name="Bezanilla M."/>
            <person name="Blankenship R."/>
            <person name="Cho S.H."/>
            <person name="Dutcher S."/>
            <person name="Estelle M."/>
            <person name="Fawcett J.A."/>
            <person name="Gundlach H."/>
            <person name="Hanada K."/>
            <person name="Heyl A."/>
            <person name="Hicks K.A."/>
            <person name="Hugh J."/>
            <person name="Lohr M."/>
            <person name="Mayer K."/>
            <person name="Melkozernov A."/>
            <person name="Murata T."/>
            <person name="Nelson D."/>
            <person name="Pils B."/>
            <person name="Prigge M."/>
            <person name="Reiss B."/>
            <person name="Renner T."/>
            <person name="Rombauts S."/>
            <person name="Rushton P."/>
            <person name="Sanderfoot A."/>
            <person name="Schween G."/>
            <person name="Shiu S.-H."/>
            <person name="Stueber K."/>
            <person name="Theodoulou F.L."/>
            <person name="Tu H."/>
            <person name="Van de Peer Y."/>
            <person name="Verrier P.J."/>
            <person name="Waters E."/>
            <person name="Wood A."/>
            <person name="Yang L."/>
            <person name="Cove D."/>
            <person name="Cuming A."/>
            <person name="Hasebe M."/>
            <person name="Lucas S."/>
            <person name="Mishler D.B."/>
            <person name="Reski R."/>
            <person name="Grigoriev I."/>
            <person name="Quatrano R.S."/>
            <person name="Boore J.L."/>
        </authorList>
    </citation>
    <scope>NUCLEOTIDE SEQUENCE [LARGE SCALE GENOMIC DNA]</scope>
    <source>
        <strain evidence="6 7">cv. Gransden 2004</strain>
    </source>
</reference>
<keyword evidence="2" id="KW-0028">Amino-acid biosynthesis</keyword>
<dbReference type="Gene3D" id="3.40.50.300">
    <property type="entry name" value="P-loop containing nucleotide triphosphate hydrolases"/>
    <property type="match status" value="1"/>
</dbReference>
<evidence type="ECO:0000256" key="3">
    <source>
        <dbReference type="ARBA" id="ARBA00023141"/>
    </source>
</evidence>
<feature type="transmembrane region" description="Helical" evidence="4">
    <location>
        <begin position="102"/>
        <end position="122"/>
    </location>
</feature>
<evidence type="ECO:0000313" key="5">
    <source>
        <dbReference type="EMBL" id="PNR46320.1"/>
    </source>
</evidence>
<proteinExistence type="inferred from homology"/>
<reference evidence="5 7" key="2">
    <citation type="journal article" date="2018" name="Plant J.">
        <title>The Physcomitrella patens chromosome-scale assembly reveals moss genome structure and evolution.</title>
        <authorList>
            <person name="Lang D."/>
            <person name="Ullrich K.K."/>
            <person name="Murat F."/>
            <person name="Fuchs J."/>
            <person name="Jenkins J."/>
            <person name="Haas F.B."/>
            <person name="Piednoel M."/>
            <person name="Gundlach H."/>
            <person name="Van Bel M."/>
            <person name="Meyberg R."/>
            <person name="Vives C."/>
            <person name="Morata J."/>
            <person name="Symeonidi A."/>
            <person name="Hiss M."/>
            <person name="Muchero W."/>
            <person name="Kamisugi Y."/>
            <person name="Saleh O."/>
            <person name="Blanc G."/>
            <person name="Decker E.L."/>
            <person name="van Gessel N."/>
            <person name="Grimwood J."/>
            <person name="Hayes R.D."/>
            <person name="Graham S.W."/>
            <person name="Gunter L.E."/>
            <person name="McDaniel S.F."/>
            <person name="Hoernstein S.N.W."/>
            <person name="Larsson A."/>
            <person name="Li F.W."/>
            <person name="Perroud P.F."/>
            <person name="Phillips J."/>
            <person name="Ranjan P."/>
            <person name="Rokshar D.S."/>
            <person name="Rothfels C.J."/>
            <person name="Schneider L."/>
            <person name="Shu S."/>
            <person name="Stevenson D.W."/>
            <person name="Thummler F."/>
            <person name="Tillich M."/>
            <person name="Villarreal Aguilar J.C."/>
            <person name="Widiez T."/>
            <person name="Wong G.K."/>
            <person name="Wymore A."/>
            <person name="Zhang Y."/>
            <person name="Zimmer A.D."/>
            <person name="Quatrano R.S."/>
            <person name="Mayer K.F.X."/>
            <person name="Goodstein D."/>
            <person name="Casacuberta J.M."/>
            <person name="Vandepoele K."/>
            <person name="Reski R."/>
            <person name="Cuming A.C."/>
            <person name="Tuskan G.A."/>
            <person name="Maumus F."/>
            <person name="Salse J."/>
            <person name="Schmutz J."/>
            <person name="Rensing S.A."/>
        </authorList>
    </citation>
    <scope>NUCLEOTIDE SEQUENCE [LARGE SCALE GENOMIC DNA]</scope>
    <source>
        <strain evidence="6 7">cv. Gransden 2004</strain>
    </source>
</reference>
<dbReference type="GO" id="GO:0009073">
    <property type="term" value="P:aromatic amino acid family biosynthetic process"/>
    <property type="evidence" value="ECO:0007669"/>
    <property type="project" value="UniProtKB-KW"/>
</dbReference>
<organism evidence="5">
    <name type="scientific">Physcomitrium patens</name>
    <name type="common">Spreading-leaved earth moss</name>
    <name type="synonym">Physcomitrella patens</name>
    <dbReference type="NCBI Taxonomy" id="3218"/>
    <lineage>
        <taxon>Eukaryota</taxon>
        <taxon>Viridiplantae</taxon>
        <taxon>Streptophyta</taxon>
        <taxon>Embryophyta</taxon>
        <taxon>Bryophyta</taxon>
        <taxon>Bryophytina</taxon>
        <taxon>Bryopsida</taxon>
        <taxon>Funariidae</taxon>
        <taxon>Funariales</taxon>
        <taxon>Funariaceae</taxon>
        <taxon>Physcomitrium</taxon>
    </lineage>
</organism>
<dbReference type="EMBL" id="ABEU02000010">
    <property type="protein sequence ID" value="PNR46320.1"/>
    <property type="molecule type" value="Genomic_DNA"/>
</dbReference>
<dbReference type="AlphaFoldDB" id="A0A2K1JXS3"/>
<dbReference type="InterPro" id="IPR027417">
    <property type="entry name" value="P-loop_NTPase"/>
</dbReference>
<dbReference type="SUPFAM" id="SSF52540">
    <property type="entry name" value="P-loop containing nucleoside triphosphate hydrolases"/>
    <property type="match status" value="1"/>
</dbReference>